<dbReference type="InterPro" id="IPR025144">
    <property type="entry name" value="DUF4085"/>
</dbReference>
<evidence type="ECO:0000313" key="1">
    <source>
        <dbReference type="EMBL" id="MBF4692101.1"/>
    </source>
</evidence>
<keyword evidence="2" id="KW-1185">Reference proteome</keyword>
<dbReference type="Pfam" id="PF13315">
    <property type="entry name" value="DUF4085"/>
    <property type="match status" value="1"/>
</dbReference>
<protein>
    <submittedName>
        <fullName evidence="1">DUF4085 family protein</fullName>
    </submittedName>
</protein>
<comment type="caution">
    <text evidence="1">The sequence shown here is derived from an EMBL/GenBank/DDBJ whole genome shotgun (WGS) entry which is preliminary data.</text>
</comment>
<dbReference type="EMBL" id="JADKNH010000002">
    <property type="protein sequence ID" value="MBF4692101.1"/>
    <property type="molecule type" value="Genomic_DNA"/>
</dbReference>
<gene>
    <name evidence="1" type="ORF">ISU02_03180</name>
</gene>
<proteinExistence type="predicted"/>
<name>A0ABR9ZQ37_9FIRM</name>
<dbReference type="RefSeq" id="WP_194700347.1">
    <property type="nucleotide sequence ID" value="NZ_JADKNH010000002.1"/>
</dbReference>
<accession>A0ABR9ZQ37</accession>
<reference evidence="1 2" key="1">
    <citation type="submission" date="2020-11" db="EMBL/GenBank/DDBJ databases">
        <title>Fusibacter basophilias sp. nov.</title>
        <authorList>
            <person name="Qiu D."/>
        </authorList>
    </citation>
    <scope>NUCLEOTIDE SEQUENCE [LARGE SCALE GENOMIC DNA]</scope>
    <source>
        <strain evidence="1 2">Q10-2</strain>
    </source>
</reference>
<organism evidence="1 2">
    <name type="scientific">Fusibacter ferrireducens</name>
    <dbReference type="NCBI Taxonomy" id="2785058"/>
    <lineage>
        <taxon>Bacteria</taxon>
        <taxon>Bacillati</taxon>
        <taxon>Bacillota</taxon>
        <taxon>Clostridia</taxon>
        <taxon>Eubacteriales</taxon>
        <taxon>Eubacteriales Family XII. Incertae Sedis</taxon>
        <taxon>Fusibacter</taxon>
    </lineage>
</organism>
<sequence length="248" mass="29481">MKYLTSEWYELCQKTSLHFGMRVHKGAIHKAEAVYQRLRKRKEKVFIEDQREWDLLRSLREQAPDGHIHESIDKYKKAFSEFQEIMYTKKYEQLPATIQSQIADPRMFALGYCTKEVKRQLKRLSLENDRRTRAILEEFFRVQKEENIPEDMITNIGFHDCEVASCQFAQDIAIQMEASSGYTDYNRVIFHEAKVIKQEESLVGSTWLYNELYRNQEGYEVHVLFLGPNGYKTHEFTLSCKDITFHIV</sequence>
<dbReference type="Proteomes" id="UP000614200">
    <property type="component" value="Unassembled WGS sequence"/>
</dbReference>
<evidence type="ECO:0000313" key="2">
    <source>
        <dbReference type="Proteomes" id="UP000614200"/>
    </source>
</evidence>